<dbReference type="Gene3D" id="3.40.50.1820">
    <property type="entry name" value="alpha/beta hydrolase"/>
    <property type="match status" value="1"/>
</dbReference>
<comment type="subcellular location">
    <subcellularLocation>
        <location evidence="5">Cytoplasm</location>
    </subcellularLocation>
</comment>
<dbReference type="SUPFAM" id="SSF53474">
    <property type="entry name" value="alpha/beta-Hydrolases"/>
    <property type="match status" value="1"/>
</dbReference>
<evidence type="ECO:0000256" key="2">
    <source>
        <dbReference type="ARBA" id="ARBA00022490"/>
    </source>
</evidence>
<comment type="pathway">
    <text evidence="5">Cofactor biosynthesis; biotin biosynthesis.</text>
</comment>
<dbReference type="GO" id="GO:0016020">
    <property type="term" value="C:membrane"/>
    <property type="evidence" value="ECO:0007669"/>
    <property type="project" value="TreeGrafter"/>
</dbReference>
<dbReference type="UniPathway" id="UPA00078"/>
<comment type="similarity">
    <text evidence="5">Belongs to the AB hydrolase superfamily. Carboxylesterase BioH family.</text>
</comment>
<dbReference type="GO" id="GO:0009102">
    <property type="term" value="P:biotin biosynthetic process"/>
    <property type="evidence" value="ECO:0007669"/>
    <property type="project" value="UniProtKB-UniRule"/>
</dbReference>
<dbReference type="AlphaFoldDB" id="A0A3E0TL52"/>
<dbReference type="PRINTS" id="PR00111">
    <property type="entry name" value="ABHYDROLASE"/>
</dbReference>
<feature type="active site" evidence="5">
    <location>
        <position position="238"/>
    </location>
</feature>
<dbReference type="RefSeq" id="WP_116006409.1">
    <property type="nucleotide sequence ID" value="NZ_QUOU01000001.1"/>
</dbReference>
<dbReference type="EC" id="3.1.1.85" evidence="5"/>
<evidence type="ECO:0000259" key="6">
    <source>
        <dbReference type="Pfam" id="PF00561"/>
    </source>
</evidence>
<comment type="function">
    <text evidence="5">The physiological role of BioH is to remove the methyl group introduced by BioC when the pimeloyl moiety is complete. It allows to synthesize pimeloyl-ACP via the fatty acid synthetic pathway through the hydrolysis of the ester bonds of pimeloyl-ACP esters.</text>
</comment>
<dbReference type="Proteomes" id="UP000256478">
    <property type="component" value="Unassembled WGS sequence"/>
</dbReference>
<sequence length="265" mass="28685">MAQSIKISSIGRGVPIVLLHGWGLNSGVFASLAHKLAEQFKVISVDLPGYGDNVDVMPDDYNLAGVAKLVTEAVTEPAVYLGWSLGGLVATQIARTSPQHKILGLVHVATSPYFVQSADWPGIKPELLATFHQQLSKDIGKTLSGFLKIQAMGSSHIKDDIRQIQSLVMAKPLPNKFALEKGLEILANADTRAELAEITLPFLRIYGNMDSLVPKKVINFVNELSPNSELVVFDKASHAPFISNFQLFVEQLSAWLGDNLVSGNG</sequence>
<evidence type="ECO:0000256" key="4">
    <source>
        <dbReference type="ARBA" id="ARBA00022801"/>
    </source>
</evidence>
<keyword evidence="3 5" id="KW-0093">Biotin biosynthesis</keyword>
<evidence type="ECO:0000313" key="8">
    <source>
        <dbReference type="Proteomes" id="UP000256478"/>
    </source>
</evidence>
<feature type="binding site" evidence="5">
    <location>
        <position position="22"/>
    </location>
    <ligand>
        <name>substrate</name>
    </ligand>
</feature>
<dbReference type="GO" id="GO:0005737">
    <property type="term" value="C:cytoplasm"/>
    <property type="evidence" value="ECO:0007669"/>
    <property type="project" value="UniProtKB-SubCell"/>
</dbReference>
<evidence type="ECO:0000256" key="3">
    <source>
        <dbReference type="ARBA" id="ARBA00022756"/>
    </source>
</evidence>
<feature type="active site" evidence="5">
    <location>
        <position position="210"/>
    </location>
</feature>
<dbReference type="Pfam" id="PF00561">
    <property type="entry name" value="Abhydrolase_1"/>
    <property type="match status" value="1"/>
</dbReference>
<organism evidence="7 8">
    <name type="scientific">Thalassotalea euphylliae</name>
    <dbReference type="NCBI Taxonomy" id="1655234"/>
    <lineage>
        <taxon>Bacteria</taxon>
        <taxon>Pseudomonadati</taxon>
        <taxon>Pseudomonadota</taxon>
        <taxon>Gammaproteobacteria</taxon>
        <taxon>Alteromonadales</taxon>
        <taxon>Colwelliaceae</taxon>
        <taxon>Thalassotalea</taxon>
    </lineage>
</organism>
<feature type="active site" description="Nucleophile" evidence="5">
    <location>
        <position position="84"/>
    </location>
</feature>
<comment type="subunit">
    <text evidence="5">Monomer.</text>
</comment>
<evidence type="ECO:0000256" key="5">
    <source>
        <dbReference type="HAMAP-Rule" id="MF_01260"/>
    </source>
</evidence>
<dbReference type="InterPro" id="IPR050266">
    <property type="entry name" value="AB_hydrolase_sf"/>
</dbReference>
<keyword evidence="2 5" id="KW-0963">Cytoplasm</keyword>
<dbReference type="HAMAP" id="MF_01260">
    <property type="entry name" value="Carboxylester"/>
    <property type="match status" value="1"/>
</dbReference>
<name>A0A3E0TL52_9GAMM</name>
<feature type="binding site" evidence="5">
    <location>
        <begin position="84"/>
        <end position="85"/>
    </location>
    <ligand>
        <name>substrate</name>
    </ligand>
</feature>
<keyword evidence="4 5" id="KW-0378">Hydrolase</keyword>
<proteinExistence type="inferred from homology"/>
<comment type="caution">
    <text evidence="7">The sequence shown here is derived from an EMBL/GenBank/DDBJ whole genome shotgun (WGS) entry which is preliminary data.</text>
</comment>
<dbReference type="PANTHER" id="PTHR43798">
    <property type="entry name" value="MONOACYLGLYCEROL LIPASE"/>
    <property type="match status" value="1"/>
</dbReference>
<accession>A0A3E0TL52</accession>
<dbReference type="InterPro" id="IPR000073">
    <property type="entry name" value="AB_hydrolase_1"/>
</dbReference>
<dbReference type="InterPro" id="IPR029058">
    <property type="entry name" value="AB_hydrolase_fold"/>
</dbReference>
<evidence type="ECO:0000256" key="1">
    <source>
        <dbReference type="ARBA" id="ARBA00022487"/>
    </source>
</evidence>
<keyword evidence="1 5" id="KW-0719">Serine esterase</keyword>
<dbReference type="InterPro" id="IPR010076">
    <property type="entry name" value="BioH"/>
</dbReference>
<feature type="domain" description="AB hydrolase-1" evidence="6">
    <location>
        <begin position="15"/>
        <end position="244"/>
    </location>
</feature>
<dbReference type="EMBL" id="QUOU01000001">
    <property type="protein sequence ID" value="REL25246.1"/>
    <property type="molecule type" value="Genomic_DNA"/>
</dbReference>
<gene>
    <name evidence="5 7" type="primary">bioH</name>
    <name evidence="7" type="ORF">DXX93_00840</name>
</gene>
<feature type="binding site" evidence="5">
    <location>
        <position position="238"/>
    </location>
    <ligand>
        <name>substrate</name>
    </ligand>
</feature>
<reference evidence="7 8" key="1">
    <citation type="submission" date="2018-08" db="EMBL/GenBank/DDBJ databases">
        <title>Thalassotalea euphylliae genome.</title>
        <authorList>
            <person name="Summers S."/>
            <person name="Rice S.A."/>
            <person name="Freckelton M.L."/>
            <person name="Nedved B.T."/>
            <person name="Hadfield M.G."/>
        </authorList>
    </citation>
    <scope>NUCLEOTIDE SEQUENCE [LARGE SCALE GENOMIC DNA]</scope>
    <source>
        <strain evidence="7 8">H1</strain>
    </source>
</reference>
<feature type="binding site" evidence="5">
    <location>
        <begin position="146"/>
        <end position="150"/>
    </location>
    <ligand>
        <name>substrate</name>
    </ligand>
</feature>
<dbReference type="GO" id="GO:0090499">
    <property type="term" value="F:pimelyl-[acyl-carrier protein] methyl ester esterase activity"/>
    <property type="evidence" value="ECO:0007669"/>
    <property type="project" value="UniProtKB-EC"/>
</dbReference>
<dbReference type="NCBIfam" id="TIGR01738">
    <property type="entry name" value="bioH"/>
    <property type="match status" value="1"/>
</dbReference>
<evidence type="ECO:0000313" key="7">
    <source>
        <dbReference type="EMBL" id="REL25246.1"/>
    </source>
</evidence>
<dbReference type="PANTHER" id="PTHR43798:SF31">
    <property type="entry name" value="AB HYDROLASE SUPERFAMILY PROTEIN YCLE"/>
    <property type="match status" value="1"/>
</dbReference>
<protein>
    <recommendedName>
        <fullName evidence="5">Pimeloyl-[acyl-carrier protein] methyl ester esterase</fullName>
        <ecNumber evidence="5">3.1.1.85</ecNumber>
    </recommendedName>
    <alternativeName>
        <fullName evidence="5">Biotin synthesis protein BioH</fullName>
    </alternativeName>
    <alternativeName>
        <fullName evidence="5">Carboxylesterase BioH</fullName>
    </alternativeName>
</protein>
<dbReference type="OrthoDB" id="9780744at2"/>
<comment type="catalytic activity">
    <reaction evidence="5">
        <text>6-carboxyhexanoyl-[ACP] methyl ester + H2O = 6-carboxyhexanoyl-[ACP] + methanol + H(+)</text>
        <dbReference type="Rhea" id="RHEA:42700"/>
        <dbReference type="Rhea" id="RHEA-COMP:9955"/>
        <dbReference type="Rhea" id="RHEA-COMP:10186"/>
        <dbReference type="ChEBI" id="CHEBI:15377"/>
        <dbReference type="ChEBI" id="CHEBI:15378"/>
        <dbReference type="ChEBI" id="CHEBI:17790"/>
        <dbReference type="ChEBI" id="CHEBI:78846"/>
        <dbReference type="ChEBI" id="CHEBI:82735"/>
        <dbReference type="EC" id="3.1.1.85"/>
    </reaction>
</comment>